<evidence type="ECO:0000313" key="2">
    <source>
        <dbReference type="Proteomes" id="UP000054565"/>
    </source>
</evidence>
<dbReference type="EMBL" id="DS028097">
    <property type="protein sequence ID" value="KMP08423.1"/>
    <property type="molecule type" value="Genomic_DNA"/>
</dbReference>
<reference evidence="2" key="1">
    <citation type="journal article" date="2010" name="Genome Res.">
        <title>Population genomic sequencing of Coccidioides fungi reveals recent hybridization and transposon control.</title>
        <authorList>
            <person name="Neafsey D.E."/>
            <person name="Barker B.M."/>
            <person name="Sharpton T.J."/>
            <person name="Stajich J.E."/>
            <person name="Park D.J."/>
            <person name="Whiston E."/>
            <person name="Hung C.-Y."/>
            <person name="McMahan C."/>
            <person name="White J."/>
            <person name="Sykes S."/>
            <person name="Heiman D."/>
            <person name="Young S."/>
            <person name="Zeng Q."/>
            <person name="Abouelleil A."/>
            <person name="Aftuck L."/>
            <person name="Bessette D."/>
            <person name="Brown A."/>
            <person name="FitzGerald M."/>
            <person name="Lui A."/>
            <person name="Macdonald J.P."/>
            <person name="Priest M."/>
            <person name="Orbach M.J."/>
            <person name="Galgiani J.N."/>
            <person name="Kirkland T.N."/>
            <person name="Cole G.T."/>
            <person name="Birren B.W."/>
            <person name="Henn M.R."/>
            <person name="Taylor J.W."/>
            <person name="Rounsley S.D."/>
        </authorList>
    </citation>
    <scope>NUCLEOTIDE SEQUENCE [LARGE SCALE GENOMIC DNA]</scope>
    <source>
        <strain evidence="2">RMSCC 2394</strain>
    </source>
</reference>
<name>A0A0J6YNC3_COCIT</name>
<dbReference type="Proteomes" id="UP000054565">
    <property type="component" value="Unassembled WGS sequence"/>
</dbReference>
<gene>
    <name evidence="1" type="ORF">CIRG_08104</name>
</gene>
<proteinExistence type="predicted"/>
<dbReference type="AlphaFoldDB" id="A0A0J6YNC3"/>
<organism evidence="1 2">
    <name type="scientific">Coccidioides immitis RMSCC 2394</name>
    <dbReference type="NCBI Taxonomy" id="404692"/>
    <lineage>
        <taxon>Eukaryota</taxon>
        <taxon>Fungi</taxon>
        <taxon>Dikarya</taxon>
        <taxon>Ascomycota</taxon>
        <taxon>Pezizomycotina</taxon>
        <taxon>Eurotiomycetes</taxon>
        <taxon>Eurotiomycetidae</taxon>
        <taxon>Onygenales</taxon>
        <taxon>Onygenaceae</taxon>
        <taxon>Coccidioides</taxon>
    </lineage>
</organism>
<evidence type="ECO:0000313" key="1">
    <source>
        <dbReference type="EMBL" id="KMP08423.1"/>
    </source>
</evidence>
<accession>A0A0J6YNC3</accession>
<sequence>MVNKVVLRTSTLIGKAYARGLTAVITELSPRDPSVAALGIKGAPFPSLISLNTSRDVVYQEKTKAFLQHPAIKTSDSIMQFTVILASVLSLAMFVSAERGCDPGSYDCGIERDRKVVKVCNLEGGWQVAARCEKWQDCEVRGGVGYCG</sequence>
<protein>
    <submittedName>
        <fullName evidence="1">Uncharacterized protein</fullName>
    </submittedName>
</protein>